<protein>
    <recommendedName>
        <fullName evidence="2">CCZ1/INTU/HPS4 third Longin domain-containing protein</fullName>
    </recommendedName>
</protein>
<dbReference type="STRING" id="1094619.G4ZJA9"/>
<evidence type="ECO:0000313" key="4">
    <source>
        <dbReference type="EMBL" id="EGZ18183.1"/>
    </source>
</evidence>
<organism evidence="5">
    <name type="scientific">Phytophthora sojae (strain P6497)</name>
    <name type="common">Soybean stem and root rot agent</name>
    <name type="synonym">Phytophthora megasperma f. sp. glycines</name>
    <dbReference type="NCBI Taxonomy" id="1094619"/>
    <lineage>
        <taxon>Eukaryota</taxon>
        <taxon>Sar</taxon>
        <taxon>Stramenopiles</taxon>
        <taxon>Oomycota</taxon>
        <taxon>Peronosporomycetes</taxon>
        <taxon>Peronosporales</taxon>
        <taxon>Peronosporaceae</taxon>
        <taxon>Phytophthora</taxon>
    </lineage>
</organism>
<proteinExistence type="predicted"/>
<feature type="compositionally biased region" description="Polar residues" evidence="1">
    <location>
        <begin position="257"/>
        <end position="279"/>
    </location>
</feature>
<sequence length="538" mass="59615">MDLLMDIAATRKRLRKLRIALDSHSHNQSFGAPDEGGTESTAAMTQLLEEAQAVEAKLELLLARSPAARLQKKCADFFPTLLQALDVRGASGFSELQGLGYFPMDQPTFLALQTFVNGLQAELELSDTSTEEAALFFKGNLLWSSMETTTMHMLYNFLRLREERGMTMLRDDAQAFDEPYSRNTPDTDSSQLWMSNAYDDTFLPVWSSKLSYAECDAVAHSQDGPPHLRRAARSLHKQHPVSLSTFFSGVPPLSGGAPTSSTLAADSSPFGSPSHSPAASSRLAPPRSTGASPSSSKSAIKARARSIAFRNAGLLLKNGCFSKLQLANRARIPETGRAGHRVVVWHEADLTMVIVLRTEAMMVGATETDSKGIHAGTLERLENYLDGQQRFQSLAELVFSRYNATFAPKKNAPNIHPMPPFLYINRVNLAFRMQQVPRLLKSKDDDLFPVPAKLLAHYFPSSTMAIVNELHAELHRCSSAGNREICIRTRHAGWVLAKKSETSHREMYVFFDSKISSVYELSDSLQMLLHDQFGNVLF</sequence>
<evidence type="ECO:0000256" key="1">
    <source>
        <dbReference type="SAM" id="MobiDB-lite"/>
    </source>
</evidence>
<dbReference type="AlphaFoldDB" id="G4ZJA9"/>
<gene>
    <name evidence="3" type="ORF">PHYSODRAFT_320285</name>
    <name evidence="4" type="ORF">PHYSODRAFT_351322</name>
</gene>
<dbReference type="Proteomes" id="UP000002640">
    <property type="component" value="Unassembled WGS sequence"/>
</dbReference>
<evidence type="ECO:0000313" key="3">
    <source>
        <dbReference type="EMBL" id="EGZ04767.1"/>
    </source>
</evidence>
<dbReference type="InterPro" id="IPR043989">
    <property type="entry name" value="CCZ1/INTU/HSP4_longin_3"/>
</dbReference>
<feature type="domain" description="CCZ1/INTU/HPS4 third Longin" evidence="2">
    <location>
        <begin position="420"/>
        <end position="521"/>
    </location>
</feature>
<dbReference type="GeneID" id="20649215"/>
<dbReference type="InParanoid" id="G4ZJA9"/>
<feature type="compositionally biased region" description="Low complexity" evidence="1">
    <location>
        <begin position="284"/>
        <end position="297"/>
    </location>
</feature>
<feature type="region of interest" description="Disordered" evidence="1">
    <location>
        <begin position="257"/>
        <end position="297"/>
    </location>
</feature>
<name>G4ZJA9_PHYSP</name>
<dbReference type="GO" id="GO:0016192">
    <property type="term" value="P:vesicle-mediated transport"/>
    <property type="evidence" value="ECO:0007669"/>
    <property type="project" value="InterPro"/>
</dbReference>
<dbReference type="EMBL" id="JH159154">
    <property type="protein sequence ID" value="EGZ18183.1"/>
    <property type="molecule type" value="Genomic_DNA"/>
</dbReference>
<reference evidence="4 5" key="1">
    <citation type="journal article" date="2006" name="Science">
        <title>Phytophthora genome sequences uncover evolutionary origins and mechanisms of pathogenesis.</title>
        <authorList>
            <person name="Tyler B.M."/>
            <person name="Tripathy S."/>
            <person name="Zhang X."/>
            <person name="Dehal P."/>
            <person name="Jiang R.H."/>
            <person name="Aerts A."/>
            <person name="Arredondo F.D."/>
            <person name="Baxter L."/>
            <person name="Bensasson D."/>
            <person name="Beynon J.L."/>
            <person name="Chapman J."/>
            <person name="Damasceno C.M."/>
            <person name="Dorrance A.E."/>
            <person name="Dou D."/>
            <person name="Dickerman A.W."/>
            <person name="Dubchak I.L."/>
            <person name="Garbelotto M."/>
            <person name="Gijzen M."/>
            <person name="Gordon S.G."/>
            <person name="Govers F."/>
            <person name="Grunwald N.J."/>
            <person name="Huang W."/>
            <person name="Ivors K.L."/>
            <person name="Jones R.W."/>
            <person name="Kamoun S."/>
            <person name="Krampis K."/>
            <person name="Lamour K.H."/>
            <person name="Lee M.K."/>
            <person name="McDonald W.H."/>
            <person name="Medina M."/>
            <person name="Meijer H.J."/>
            <person name="Nordberg E.K."/>
            <person name="Maclean D.J."/>
            <person name="Ospina-Giraldo M.D."/>
            <person name="Morris P.F."/>
            <person name="Phuntumart V."/>
            <person name="Putnam N.H."/>
            <person name="Rash S."/>
            <person name="Rose J.K."/>
            <person name="Sakihama Y."/>
            <person name="Salamov A.A."/>
            <person name="Savidor A."/>
            <person name="Scheuring C.F."/>
            <person name="Smith B.M."/>
            <person name="Sobral B.W."/>
            <person name="Terry A."/>
            <person name="Torto-Alalibo T.A."/>
            <person name="Win J."/>
            <person name="Xu Z."/>
            <person name="Zhang H."/>
            <person name="Grigoriev I.V."/>
            <person name="Rokhsar D.S."/>
            <person name="Boore J.L."/>
        </authorList>
    </citation>
    <scope>NUCLEOTIDE SEQUENCE [LARGE SCALE GENOMIC DNA]</scope>
    <source>
        <strain evidence="4 5">P6497</strain>
    </source>
</reference>
<dbReference type="RefSeq" id="XP_009527241.1">
    <property type="nucleotide sequence ID" value="XM_009528946.1"/>
</dbReference>
<dbReference type="KEGG" id="psoj:PHYSODRAFT_320285"/>
<dbReference type="RefSeq" id="XP_009539743.1">
    <property type="nucleotide sequence ID" value="XM_009541448.1"/>
</dbReference>
<evidence type="ECO:0000259" key="2">
    <source>
        <dbReference type="Pfam" id="PF19033"/>
    </source>
</evidence>
<dbReference type="KEGG" id="psoj:PHYSODRAFT_351322"/>
<reference evidence="4" key="2">
    <citation type="submission" date="2011-09" db="EMBL/GenBank/DDBJ databases">
        <authorList>
            <consortium name="US DOE Joint Genome Institute (JGI-PGF)"/>
            <person name="Aerts A."/>
            <person name="Grimwood J."/>
            <person name="Schmutz J."/>
            <person name="Lucas S."/>
            <person name="Hammon N."/>
            <person name="Glavina del Rio T."/>
            <person name="Dalin E."/>
            <person name="Tice H."/>
            <person name="Pitluck S."/>
            <person name="Dehal P."/>
            <person name="Chapman J."/>
            <person name="Putman N.H."/>
            <person name="Salamov A.A."/>
            <person name="Terry A."/>
            <person name="Rokhsar D.S."/>
            <person name="Boore J.L."/>
            <person name="Tripathy S."/>
            <person name="Tyler B.M."/>
            <person name="Grigoriev I.V."/>
        </authorList>
    </citation>
    <scope>NUCLEOTIDE SEQUENCE</scope>
    <source>
        <strain evidence="4">P6497</strain>
    </source>
</reference>
<accession>G4ZJA9</accession>
<dbReference type="GeneID" id="20644440"/>
<dbReference type="EMBL" id="JH159174">
    <property type="protein sequence ID" value="EGZ04767.1"/>
    <property type="molecule type" value="Genomic_DNA"/>
</dbReference>
<evidence type="ECO:0000313" key="5">
    <source>
        <dbReference type="Proteomes" id="UP000002640"/>
    </source>
</evidence>
<dbReference type="Pfam" id="PF19033">
    <property type="entry name" value="Intu_longin_3"/>
    <property type="match status" value="1"/>
</dbReference>
<keyword evidence="5" id="KW-1185">Reference proteome</keyword>